<organism evidence="2 3">
    <name type="scientific">Prunus avium</name>
    <name type="common">Cherry</name>
    <name type="synonym">Cerasus avium</name>
    <dbReference type="NCBI Taxonomy" id="42229"/>
    <lineage>
        <taxon>Eukaryota</taxon>
        <taxon>Viridiplantae</taxon>
        <taxon>Streptophyta</taxon>
        <taxon>Embryophyta</taxon>
        <taxon>Tracheophyta</taxon>
        <taxon>Spermatophyta</taxon>
        <taxon>Magnoliopsida</taxon>
        <taxon>eudicotyledons</taxon>
        <taxon>Gunneridae</taxon>
        <taxon>Pentapetalae</taxon>
        <taxon>rosids</taxon>
        <taxon>fabids</taxon>
        <taxon>Rosales</taxon>
        <taxon>Rosaceae</taxon>
        <taxon>Amygdaloideae</taxon>
        <taxon>Amygdaleae</taxon>
        <taxon>Prunus</taxon>
    </lineage>
</organism>
<dbReference type="KEGG" id="pavi:110762441"/>
<evidence type="ECO:0000259" key="1">
    <source>
        <dbReference type="Pfam" id="PF03732"/>
    </source>
</evidence>
<keyword evidence="2" id="KW-1185">Reference proteome</keyword>
<name>A0A6P5SV74_PRUAV</name>
<dbReference type="Proteomes" id="UP000515124">
    <property type="component" value="Unplaced"/>
</dbReference>
<evidence type="ECO:0000313" key="3">
    <source>
        <dbReference type="RefSeq" id="XP_021820770.1"/>
    </source>
</evidence>
<sequence length="117" mass="13514">MILYKAEDALMCKVFAMTLRGAVQGWFYTLPSGSICSFKELAYVFTKKYTSYRTIKNLDHLYNLCKKPDESLRDYIKRFKAKKANIIGCDDRIASSALKKGLPTEHDLYREQTITPN</sequence>
<dbReference type="Pfam" id="PF03732">
    <property type="entry name" value="Retrotrans_gag"/>
    <property type="match status" value="1"/>
</dbReference>
<dbReference type="AlphaFoldDB" id="A0A6P5SV74"/>
<accession>A0A6P5SV74</accession>
<dbReference type="RefSeq" id="XP_021820770.1">
    <property type="nucleotide sequence ID" value="XM_021965078.1"/>
</dbReference>
<gene>
    <name evidence="3" type="primary">LOC110762441</name>
</gene>
<dbReference type="GeneID" id="110762441"/>
<evidence type="ECO:0000313" key="2">
    <source>
        <dbReference type="Proteomes" id="UP000515124"/>
    </source>
</evidence>
<dbReference type="PANTHER" id="PTHR33223">
    <property type="entry name" value="CCHC-TYPE DOMAIN-CONTAINING PROTEIN"/>
    <property type="match status" value="1"/>
</dbReference>
<reference evidence="3" key="1">
    <citation type="submission" date="2025-08" db="UniProtKB">
        <authorList>
            <consortium name="RefSeq"/>
        </authorList>
    </citation>
    <scope>IDENTIFICATION</scope>
</reference>
<feature type="domain" description="Retrotransposon gag" evidence="1">
    <location>
        <begin position="13"/>
        <end position="102"/>
    </location>
</feature>
<dbReference type="InterPro" id="IPR005162">
    <property type="entry name" value="Retrotrans_gag_dom"/>
</dbReference>
<proteinExistence type="predicted"/>
<protein>
    <submittedName>
        <fullName evidence="3">Uncharacterized protein LOC110762441</fullName>
    </submittedName>
</protein>
<dbReference type="PANTHER" id="PTHR33223:SF10">
    <property type="entry name" value="AMINOTRANSFERASE-LIKE PLANT MOBILE DOMAIN-CONTAINING PROTEIN"/>
    <property type="match status" value="1"/>
</dbReference>